<sequence>MSVLTEKKLVFLGVGEAAGAFSRSMNIAELAQMSGFDIKSISDDEQTRTAKQQDFQEYGIQQCQSLEEALTDADWIISVVTADQAQAAARSAVPYLQPGVFFFDCNSCSPNTKKNSAGMIAEQGACYVDVAVMAPVYPLRNKTPLLLSGPYATEGTEIFSALGLNPKVVEGEIGASSSIKMIRSIMVKGMEALTAECVLAGRLAGVDERVLESLDLSYPGFDWKNKAAYNLERMTQHGIRRAAEMQEVDLFLSELGFTESMSANTAKLQQKIGQLRLRNTETDYRKMADLILAKLFN</sequence>
<dbReference type="Gene3D" id="3.40.50.720">
    <property type="entry name" value="NAD(P)-binding Rossmann-like Domain"/>
    <property type="match status" value="1"/>
</dbReference>
<dbReference type="GO" id="GO:0050661">
    <property type="term" value="F:NADP binding"/>
    <property type="evidence" value="ECO:0007669"/>
    <property type="project" value="InterPro"/>
</dbReference>
<feature type="domain" description="Phosphogluconate dehydrogenase NAD-binding putative C-terminal" evidence="4">
    <location>
        <begin position="204"/>
        <end position="271"/>
    </location>
</feature>
<dbReference type="GO" id="GO:0016491">
    <property type="term" value="F:oxidoreductase activity"/>
    <property type="evidence" value="ECO:0007669"/>
    <property type="project" value="UniProtKB-KW"/>
</dbReference>
<name>A0A0C5VN34_9GAMM</name>
<evidence type="ECO:0000313" key="6">
    <source>
        <dbReference type="Proteomes" id="UP000032266"/>
    </source>
</evidence>
<evidence type="ECO:0000259" key="3">
    <source>
        <dbReference type="Pfam" id="PF03446"/>
    </source>
</evidence>
<keyword evidence="6" id="KW-1185">Reference proteome</keyword>
<dbReference type="PATRIC" id="fig|1445510.3.peg.4068"/>
<evidence type="ECO:0000256" key="1">
    <source>
        <dbReference type="ARBA" id="ARBA00023002"/>
    </source>
</evidence>
<dbReference type="Pfam" id="PF09130">
    <property type="entry name" value="DUF1932"/>
    <property type="match status" value="1"/>
</dbReference>
<evidence type="ECO:0000259" key="4">
    <source>
        <dbReference type="Pfam" id="PF09130"/>
    </source>
</evidence>
<dbReference type="Gene3D" id="1.10.1040.10">
    <property type="entry name" value="N-(1-d-carboxylethyl)-l-norvaline Dehydrogenase, domain 2"/>
    <property type="match status" value="1"/>
</dbReference>
<evidence type="ECO:0000256" key="2">
    <source>
        <dbReference type="PIRSR" id="PIRSR000103-1"/>
    </source>
</evidence>
<dbReference type="AlphaFoldDB" id="A0A0C5VN34"/>
<dbReference type="OrthoDB" id="9786703at2"/>
<keyword evidence="1" id="KW-0560">Oxidoreductase</keyword>
<protein>
    <submittedName>
        <fullName evidence="5">3-hydroxyisobutyrate dehydrogenase and related beta-hydroxyacid dehydrogenase</fullName>
    </submittedName>
</protein>
<dbReference type="InterPro" id="IPR036291">
    <property type="entry name" value="NAD(P)-bd_dom_sf"/>
</dbReference>
<dbReference type="STRING" id="1445510.YC6258_04096"/>
<dbReference type="KEGG" id="gsn:YC6258_04096"/>
<accession>A0A0C5VN34</accession>
<dbReference type="InterPro" id="IPR015814">
    <property type="entry name" value="Pgluconate_DH_NAD-bd_C"/>
</dbReference>
<proteinExistence type="predicted"/>
<dbReference type="InterPro" id="IPR015815">
    <property type="entry name" value="HIBADH-related"/>
</dbReference>
<evidence type="ECO:0000313" key="5">
    <source>
        <dbReference type="EMBL" id="AJQ96132.1"/>
    </source>
</evidence>
<dbReference type="InterPro" id="IPR008927">
    <property type="entry name" value="6-PGluconate_DH-like_C_sf"/>
</dbReference>
<dbReference type="Pfam" id="PF03446">
    <property type="entry name" value="NAD_binding_2"/>
    <property type="match status" value="1"/>
</dbReference>
<dbReference type="SUPFAM" id="SSF51735">
    <property type="entry name" value="NAD(P)-binding Rossmann-fold domains"/>
    <property type="match status" value="1"/>
</dbReference>
<dbReference type="InterPro" id="IPR013328">
    <property type="entry name" value="6PGD_dom2"/>
</dbReference>
<dbReference type="SUPFAM" id="SSF48179">
    <property type="entry name" value="6-phosphogluconate dehydrogenase C-terminal domain-like"/>
    <property type="match status" value="1"/>
</dbReference>
<dbReference type="HOGENOM" id="CLU_052530_1_1_6"/>
<organism evidence="5 6">
    <name type="scientific">Gynuella sunshinyii YC6258</name>
    <dbReference type="NCBI Taxonomy" id="1445510"/>
    <lineage>
        <taxon>Bacteria</taxon>
        <taxon>Pseudomonadati</taxon>
        <taxon>Pseudomonadota</taxon>
        <taxon>Gammaproteobacteria</taxon>
        <taxon>Oceanospirillales</taxon>
        <taxon>Saccharospirillaceae</taxon>
        <taxon>Gynuella</taxon>
    </lineage>
</organism>
<reference evidence="5 6" key="1">
    <citation type="submission" date="2014-01" db="EMBL/GenBank/DDBJ databases">
        <title>Full genme sequencing of cellulolytic bacterium Gynuella sunshinyii YC6258T gen. nov., sp. nov.</title>
        <authorList>
            <person name="Khan H."/>
            <person name="Chung E.J."/>
            <person name="Chung Y.R."/>
        </authorList>
    </citation>
    <scope>NUCLEOTIDE SEQUENCE [LARGE SCALE GENOMIC DNA]</scope>
    <source>
        <strain evidence="5 6">YC6258</strain>
    </source>
</reference>
<dbReference type="PIRSF" id="PIRSF000103">
    <property type="entry name" value="HIBADH"/>
    <property type="match status" value="1"/>
</dbReference>
<dbReference type="InterPro" id="IPR006115">
    <property type="entry name" value="6PGDH_NADP-bd"/>
</dbReference>
<dbReference type="EMBL" id="CP007142">
    <property type="protein sequence ID" value="AJQ96132.1"/>
    <property type="molecule type" value="Genomic_DNA"/>
</dbReference>
<feature type="active site" evidence="2">
    <location>
        <position position="180"/>
    </location>
</feature>
<feature type="domain" description="6-phosphogluconate dehydrogenase NADP-binding" evidence="3">
    <location>
        <begin position="48"/>
        <end position="133"/>
    </location>
</feature>
<dbReference type="RefSeq" id="WP_044618215.1">
    <property type="nucleotide sequence ID" value="NZ_CP007142.1"/>
</dbReference>
<dbReference type="Proteomes" id="UP000032266">
    <property type="component" value="Chromosome"/>
</dbReference>
<gene>
    <name evidence="5" type="ORF">YC6258_04096</name>
</gene>